<sequence>MVKNYRINNMINVRAANIFVGKLGSLFGDVNNKHTYNEIYSIFKNLDSNLYNAVANLFVESLEHDYEKADYIYNYRDIAYNFYKRLITWKNNNQFI</sequence>
<organism evidence="1 2">
    <name type="scientific">Chryseobacterium potabilaquae</name>
    <dbReference type="NCBI Taxonomy" id="2675057"/>
    <lineage>
        <taxon>Bacteria</taxon>
        <taxon>Pseudomonadati</taxon>
        <taxon>Bacteroidota</taxon>
        <taxon>Flavobacteriia</taxon>
        <taxon>Flavobacteriales</taxon>
        <taxon>Weeksellaceae</taxon>
        <taxon>Chryseobacterium group</taxon>
        <taxon>Chryseobacterium</taxon>
    </lineage>
</organism>
<reference evidence="1 2" key="1">
    <citation type="submission" date="2020-01" db="EMBL/GenBank/DDBJ databases">
        <authorList>
            <person name="Rodrigo-Torres L."/>
            <person name="Arahal R. D."/>
            <person name="Lucena T."/>
        </authorList>
    </citation>
    <scope>NUCLEOTIDE SEQUENCE [LARGE SCALE GENOMIC DNA]</scope>
    <source>
        <strain evidence="1 2">CECT 9293</strain>
    </source>
</reference>
<evidence type="ECO:0000313" key="2">
    <source>
        <dbReference type="Proteomes" id="UP000445144"/>
    </source>
</evidence>
<gene>
    <name evidence="1" type="ORF">CHRY9293_03695</name>
</gene>
<evidence type="ECO:0000313" key="1">
    <source>
        <dbReference type="EMBL" id="CAA7197622.1"/>
    </source>
</evidence>
<dbReference type="AlphaFoldDB" id="A0A6N4X9E9"/>
<dbReference type="Proteomes" id="UP000445144">
    <property type="component" value="Unassembled WGS sequence"/>
</dbReference>
<keyword evidence="2" id="KW-1185">Reference proteome</keyword>
<name>A0A6N4X9E9_9FLAO</name>
<protein>
    <submittedName>
        <fullName evidence="1">Uncharacterized protein</fullName>
    </submittedName>
</protein>
<proteinExistence type="predicted"/>
<accession>A0A6N4X9E9</accession>
<dbReference type="EMBL" id="CACVBR010000081">
    <property type="protein sequence ID" value="CAA7197622.1"/>
    <property type="molecule type" value="Genomic_DNA"/>
</dbReference>